<reference evidence="17 18" key="1">
    <citation type="submission" date="2019-03" db="EMBL/GenBank/DDBJ databases">
        <title>Genomic Encyclopedia of Type Strains, Phase IV (KMG-IV): sequencing the most valuable type-strain genomes for metagenomic binning, comparative biology and taxonomic classification.</title>
        <authorList>
            <person name="Goeker M."/>
        </authorList>
    </citation>
    <scope>NUCLEOTIDE SEQUENCE [LARGE SCALE GENOMIC DNA]</scope>
    <source>
        <strain evidence="17 18">DSM 103792</strain>
    </source>
</reference>
<proteinExistence type="inferred from homology"/>
<dbReference type="InterPro" id="IPR001650">
    <property type="entry name" value="Helicase_C-like"/>
</dbReference>
<feature type="short sequence motif" description="Q motif" evidence="11">
    <location>
        <begin position="2"/>
        <end position="30"/>
    </location>
</feature>
<dbReference type="InterPro" id="IPR011545">
    <property type="entry name" value="DEAD/DEAH_box_helicase_dom"/>
</dbReference>
<comment type="similarity">
    <text evidence="8 12">Belongs to the DEAD box helicase family.</text>
</comment>
<dbReference type="InterPro" id="IPR014014">
    <property type="entry name" value="RNA_helicase_DEAD_Q_motif"/>
</dbReference>
<keyword evidence="3" id="KW-0963">Cytoplasm</keyword>
<evidence type="ECO:0000259" key="16">
    <source>
        <dbReference type="PROSITE" id="PS51195"/>
    </source>
</evidence>
<accession>A0A4R6UQ20</accession>
<feature type="domain" description="DEAD-box RNA helicase Q" evidence="16">
    <location>
        <begin position="2"/>
        <end position="30"/>
    </location>
</feature>
<dbReference type="GO" id="GO:0042255">
    <property type="term" value="P:ribosome assembly"/>
    <property type="evidence" value="ECO:0007669"/>
    <property type="project" value="UniProtKB-ARBA"/>
</dbReference>
<keyword evidence="6 12" id="KW-0347">Helicase</keyword>
<dbReference type="GO" id="GO:0009266">
    <property type="term" value="P:response to temperature stimulus"/>
    <property type="evidence" value="ECO:0007669"/>
    <property type="project" value="UniProtKB-ARBA"/>
</dbReference>
<feature type="compositionally biased region" description="Low complexity" evidence="13">
    <location>
        <begin position="376"/>
        <end position="396"/>
    </location>
</feature>
<dbReference type="AlphaFoldDB" id="A0A4R6UQ20"/>
<dbReference type="GO" id="GO:0003676">
    <property type="term" value="F:nucleic acid binding"/>
    <property type="evidence" value="ECO:0007669"/>
    <property type="project" value="InterPro"/>
</dbReference>
<sequence>MPAFSDLGLLPALLQALHAEGYETPTPIQQQAIPAVLQGRDVMAAAQTGTGKTAGFTLPILQRLSEGASTKPNSVRALVLTPTRELAAQVAESAKTYGRNLPLRYAAVFGGVSINPQMMALRRGIDLLVATPGRLLDLHQQRAIKFNQVEMLVLDEADRMLDMGFIHDIKKILALLPKQRQNLLFSATFSDDIRKLAHGLLNKPVSIDVSPRNATASTVKQSIYLIDKPKKIALLSQLIRDNNWSQVLVFVQMKHVANRLSEKLQKDGITAAAIHGNKSQGARTKALADFKSGAIRVMVATDIAARGLDIEALPHVINYELPMVAEDYVHRIGRTGRAGSEGEALSLVSSDEKGLLTAIEKLTKQKLPVLPVPELKPSLEKPVQPAPAAQPAAKPARTSNKPTKQRLPLPSIDERDIEWQAVRSQGAGGQNVNKVASAVHLRFDINASSLSDAVKQRLKQMPDDRISKDGVIVIKAQSQRSQPQNREEAVKRLQELIARASVVPKKRRRTKPTAASQKKRLENKTQRGVVKAMRKPVKDQ</sequence>
<dbReference type="FunFam" id="3.40.50.300:FF:000108">
    <property type="entry name" value="ATP-dependent RNA helicase RhlE"/>
    <property type="match status" value="1"/>
</dbReference>
<dbReference type="InterPro" id="IPR000352">
    <property type="entry name" value="Pep_chain_release_fac_I"/>
</dbReference>
<evidence type="ECO:0000259" key="14">
    <source>
        <dbReference type="PROSITE" id="PS51192"/>
    </source>
</evidence>
<dbReference type="SUPFAM" id="SSF52540">
    <property type="entry name" value="P-loop containing nucleoside triphosphate hydrolases"/>
    <property type="match status" value="1"/>
</dbReference>
<evidence type="ECO:0000256" key="2">
    <source>
        <dbReference type="ARBA" id="ARBA00012552"/>
    </source>
</evidence>
<dbReference type="InterPro" id="IPR045853">
    <property type="entry name" value="Pep_chain_release_fac_I_sf"/>
</dbReference>
<comment type="caution">
    <text evidence="17">The sequence shown here is derived from an EMBL/GenBank/DDBJ whole genome shotgun (WGS) entry which is preliminary data.</text>
</comment>
<dbReference type="PROSITE" id="PS51194">
    <property type="entry name" value="HELICASE_CTER"/>
    <property type="match status" value="1"/>
</dbReference>
<dbReference type="GO" id="GO:0005829">
    <property type="term" value="C:cytosol"/>
    <property type="evidence" value="ECO:0007669"/>
    <property type="project" value="TreeGrafter"/>
</dbReference>
<dbReference type="PROSITE" id="PS00039">
    <property type="entry name" value="DEAD_ATP_HELICASE"/>
    <property type="match status" value="1"/>
</dbReference>
<dbReference type="GO" id="GO:0016787">
    <property type="term" value="F:hydrolase activity"/>
    <property type="evidence" value="ECO:0007669"/>
    <property type="project" value="UniProtKB-KW"/>
</dbReference>
<dbReference type="Proteomes" id="UP000295375">
    <property type="component" value="Unassembled WGS sequence"/>
</dbReference>
<dbReference type="RefSeq" id="WP_157591405.1">
    <property type="nucleotide sequence ID" value="NZ_CP037953.1"/>
</dbReference>
<dbReference type="Pfam" id="PF00472">
    <property type="entry name" value="RF-1"/>
    <property type="match status" value="1"/>
</dbReference>
<dbReference type="FunFam" id="3.40.50.300:FF:000468">
    <property type="entry name" value="ATP-dependent RNA helicase RhlE"/>
    <property type="match status" value="1"/>
</dbReference>
<dbReference type="Pfam" id="PF00270">
    <property type="entry name" value="DEAD"/>
    <property type="match status" value="1"/>
</dbReference>
<dbReference type="PROSITE" id="PS51195">
    <property type="entry name" value="Q_MOTIF"/>
    <property type="match status" value="1"/>
</dbReference>
<dbReference type="SMART" id="SM00487">
    <property type="entry name" value="DEXDc"/>
    <property type="match status" value="1"/>
</dbReference>
<dbReference type="GO" id="GO:0003747">
    <property type="term" value="F:translation release factor activity"/>
    <property type="evidence" value="ECO:0007669"/>
    <property type="project" value="InterPro"/>
</dbReference>
<keyword evidence="18" id="KW-1185">Reference proteome</keyword>
<dbReference type="Gene3D" id="3.40.50.300">
    <property type="entry name" value="P-loop containing nucleotide triphosphate hydrolases"/>
    <property type="match status" value="2"/>
</dbReference>
<keyword evidence="5 12" id="KW-0378">Hydrolase</keyword>
<dbReference type="InterPro" id="IPR044742">
    <property type="entry name" value="DEAD/DEAH_RhlB"/>
</dbReference>
<keyword evidence="7 12" id="KW-0067">ATP-binding</keyword>
<feature type="region of interest" description="Disordered" evidence="13">
    <location>
        <begin position="501"/>
        <end position="540"/>
    </location>
</feature>
<dbReference type="InterPro" id="IPR050079">
    <property type="entry name" value="DEAD_box_RNA_helicase"/>
</dbReference>
<dbReference type="PROSITE" id="PS00745">
    <property type="entry name" value="RF_PROK_I"/>
    <property type="match status" value="1"/>
</dbReference>
<evidence type="ECO:0000313" key="17">
    <source>
        <dbReference type="EMBL" id="TDQ48286.1"/>
    </source>
</evidence>
<dbReference type="PANTHER" id="PTHR47959">
    <property type="entry name" value="ATP-DEPENDENT RNA HELICASE RHLE-RELATED"/>
    <property type="match status" value="1"/>
</dbReference>
<dbReference type="EC" id="3.6.4.13" evidence="2"/>
<dbReference type="InterPro" id="IPR027417">
    <property type="entry name" value="P-loop_NTPase"/>
</dbReference>
<gene>
    <name evidence="17" type="ORF">EV696_10722</name>
</gene>
<dbReference type="InterPro" id="IPR014001">
    <property type="entry name" value="Helicase_ATP-bd"/>
</dbReference>
<evidence type="ECO:0000256" key="6">
    <source>
        <dbReference type="ARBA" id="ARBA00022806"/>
    </source>
</evidence>
<evidence type="ECO:0000256" key="8">
    <source>
        <dbReference type="ARBA" id="ARBA00038437"/>
    </source>
</evidence>
<feature type="region of interest" description="Disordered" evidence="13">
    <location>
        <begin position="376"/>
        <end position="408"/>
    </location>
</feature>
<comment type="similarity">
    <text evidence="1">Belongs to the prokaryotic/mitochondrial release factor family.</text>
</comment>
<evidence type="ECO:0000259" key="15">
    <source>
        <dbReference type="PROSITE" id="PS51194"/>
    </source>
</evidence>
<dbReference type="EMBL" id="SNYM01000007">
    <property type="protein sequence ID" value="TDQ48286.1"/>
    <property type="molecule type" value="Genomic_DNA"/>
</dbReference>
<evidence type="ECO:0000256" key="4">
    <source>
        <dbReference type="ARBA" id="ARBA00022741"/>
    </source>
</evidence>
<evidence type="ECO:0000256" key="12">
    <source>
        <dbReference type="RuleBase" id="RU000492"/>
    </source>
</evidence>
<protein>
    <recommendedName>
        <fullName evidence="10">DEAD-box ATP-dependent RNA helicase RhpA</fullName>
        <ecNumber evidence="2">3.6.4.13</ecNumber>
    </recommendedName>
</protein>
<evidence type="ECO:0000256" key="9">
    <source>
        <dbReference type="ARBA" id="ARBA00047984"/>
    </source>
</evidence>
<evidence type="ECO:0000256" key="7">
    <source>
        <dbReference type="ARBA" id="ARBA00022840"/>
    </source>
</evidence>
<feature type="domain" description="Helicase ATP-binding" evidence="14">
    <location>
        <begin position="33"/>
        <end position="207"/>
    </location>
</feature>
<organism evidence="17 18">
    <name type="scientific">Permianibacter aggregans</name>
    <dbReference type="NCBI Taxonomy" id="1510150"/>
    <lineage>
        <taxon>Bacteria</taxon>
        <taxon>Pseudomonadati</taxon>
        <taxon>Pseudomonadota</taxon>
        <taxon>Gammaproteobacteria</taxon>
        <taxon>Pseudomonadales</taxon>
        <taxon>Pseudomonadaceae</taxon>
        <taxon>Permianibacter</taxon>
    </lineage>
</organism>
<evidence type="ECO:0000256" key="3">
    <source>
        <dbReference type="ARBA" id="ARBA00022490"/>
    </source>
</evidence>
<dbReference type="PANTHER" id="PTHR47959:SF13">
    <property type="entry name" value="ATP-DEPENDENT RNA HELICASE RHLE"/>
    <property type="match status" value="1"/>
</dbReference>
<evidence type="ECO:0000256" key="5">
    <source>
        <dbReference type="ARBA" id="ARBA00022801"/>
    </source>
</evidence>
<dbReference type="GO" id="GO:0005524">
    <property type="term" value="F:ATP binding"/>
    <property type="evidence" value="ECO:0007669"/>
    <property type="project" value="UniProtKB-KW"/>
</dbReference>
<feature type="domain" description="Helicase C-terminal" evidence="15">
    <location>
        <begin position="234"/>
        <end position="378"/>
    </location>
</feature>
<name>A0A4R6UQ20_9GAMM</name>
<evidence type="ECO:0000256" key="1">
    <source>
        <dbReference type="ARBA" id="ARBA00010835"/>
    </source>
</evidence>
<dbReference type="Pfam" id="PF00271">
    <property type="entry name" value="Helicase_C"/>
    <property type="match status" value="1"/>
</dbReference>
<dbReference type="InterPro" id="IPR000629">
    <property type="entry name" value="RNA-helicase_DEAD-box_CS"/>
</dbReference>
<keyword evidence="4 12" id="KW-0547">Nucleotide-binding</keyword>
<dbReference type="CDD" id="cd00268">
    <property type="entry name" value="DEADc"/>
    <property type="match status" value="1"/>
</dbReference>
<dbReference type="SMART" id="SM00490">
    <property type="entry name" value="HELICc"/>
    <property type="match status" value="1"/>
</dbReference>
<dbReference type="CDD" id="cd18787">
    <property type="entry name" value="SF2_C_DEAD"/>
    <property type="match status" value="1"/>
</dbReference>
<dbReference type="GO" id="GO:0003724">
    <property type="term" value="F:RNA helicase activity"/>
    <property type="evidence" value="ECO:0007669"/>
    <property type="project" value="UniProtKB-EC"/>
</dbReference>
<dbReference type="NCBIfam" id="NF006718">
    <property type="entry name" value="PRK09256.1"/>
    <property type="match status" value="1"/>
</dbReference>
<evidence type="ECO:0000256" key="11">
    <source>
        <dbReference type="PROSITE-ProRule" id="PRU00552"/>
    </source>
</evidence>
<evidence type="ECO:0000256" key="13">
    <source>
        <dbReference type="SAM" id="MobiDB-lite"/>
    </source>
</evidence>
<dbReference type="Gene3D" id="3.30.160.20">
    <property type="match status" value="1"/>
</dbReference>
<evidence type="ECO:0000256" key="10">
    <source>
        <dbReference type="ARBA" id="ARBA00074363"/>
    </source>
</evidence>
<dbReference type="PROSITE" id="PS51192">
    <property type="entry name" value="HELICASE_ATP_BIND_1"/>
    <property type="match status" value="1"/>
</dbReference>
<comment type="catalytic activity">
    <reaction evidence="9">
        <text>ATP + H2O = ADP + phosphate + H(+)</text>
        <dbReference type="Rhea" id="RHEA:13065"/>
        <dbReference type="ChEBI" id="CHEBI:15377"/>
        <dbReference type="ChEBI" id="CHEBI:15378"/>
        <dbReference type="ChEBI" id="CHEBI:30616"/>
        <dbReference type="ChEBI" id="CHEBI:43474"/>
        <dbReference type="ChEBI" id="CHEBI:456216"/>
        <dbReference type="EC" id="3.6.4.13"/>
    </reaction>
</comment>
<dbReference type="SUPFAM" id="SSF75620">
    <property type="entry name" value="Release factor"/>
    <property type="match status" value="1"/>
</dbReference>
<evidence type="ECO:0000313" key="18">
    <source>
        <dbReference type="Proteomes" id="UP000295375"/>
    </source>
</evidence>